<reference evidence="3" key="1">
    <citation type="journal article" date="2012" name="Science">
        <title>The Paleozoic origin of enzymatic lignin decomposition reconstructed from 31 fungal genomes.</title>
        <authorList>
            <person name="Floudas D."/>
            <person name="Binder M."/>
            <person name="Riley R."/>
            <person name="Barry K."/>
            <person name="Blanchette R.A."/>
            <person name="Henrissat B."/>
            <person name="Martinez A.T."/>
            <person name="Otillar R."/>
            <person name="Spatafora J.W."/>
            <person name="Yadav J.S."/>
            <person name="Aerts A."/>
            <person name="Benoit I."/>
            <person name="Boyd A."/>
            <person name="Carlson A."/>
            <person name="Copeland A."/>
            <person name="Coutinho P.M."/>
            <person name="de Vries R.P."/>
            <person name="Ferreira P."/>
            <person name="Findley K."/>
            <person name="Foster B."/>
            <person name="Gaskell J."/>
            <person name="Glotzer D."/>
            <person name="Gorecki P."/>
            <person name="Heitman J."/>
            <person name="Hesse C."/>
            <person name="Hori C."/>
            <person name="Igarashi K."/>
            <person name="Jurgens J.A."/>
            <person name="Kallen N."/>
            <person name="Kersten P."/>
            <person name="Kohler A."/>
            <person name="Kuees U."/>
            <person name="Kumar T.K.A."/>
            <person name="Kuo A."/>
            <person name="LaButti K."/>
            <person name="Larrondo L.F."/>
            <person name="Lindquist E."/>
            <person name="Ling A."/>
            <person name="Lombard V."/>
            <person name="Lucas S."/>
            <person name="Lundell T."/>
            <person name="Martin R."/>
            <person name="McLaughlin D.J."/>
            <person name="Morgenstern I."/>
            <person name="Morin E."/>
            <person name="Murat C."/>
            <person name="Nagy L.G."/>
            <person name="Nolan M."/>
            <person name="Ohm R.A."/>
            <person name="Patyshakuliyeva A."/>
            <person name="Rokas A."/>
            <person name="Ruiz-Duenas F.J."/>
            <person name="Sabat G."/>
            <person name="Salamov A."/>
            <person name="Samejima M."/>
            <person name="Schmutz J."/>
            <person name="Slot J.C."/>
            <person name="St John F."/>
            <person name="Stenlid J."/>
            <person name="Sun H."/>
            <person name="Sun S."/>
            <person name="Syed K."/>
            <person name="Tsang A."/>
            <person name="Wiebenga A."/>
            <person name="Young D."/>
            <person name="Pisabarro A."/>
            <person name="Eastwood D.C."/>
            <person name="Martin F."/>
            <person name="Cullen D."/>
            <person name="Grigoriev I.V."/>
            <person name="Hibbett D.S."/>
        </authorList>
    </citation>
    <scope>NUCLEOTIDE SEQUENCE [LARGE SCALE GENOMIC DNA]</scope>
    <source>
        <strain evidence="3">RWD-64-598 SS2</strain>
    </source>
</reference>
<feature type="region of interest" description="Disordered" evidence="1">
    <location>
        <begin position="489"/>
        <end position="514"/>
    </location>
</feature>
<sequence length="674" mass="74532">MSGVSIISDRCNGEPVKEPTEWTDKDEDFSTILPHDTAHMDCKLPASIAEAGKRDKHPIRTFVLNPSLIYGIGAGMQRTTFWARDWIERAKEAGHSGTFGEGANALSHIHMHDVATALLVVLRAALTGKAQGWKACNYFVGVSWTEQRAWAKVVGDCLYSKGIVNEAGCRPWPEAVTGPKDSTYRRATRLSVLPPRRIAMASTFTRGEHLSQPYQIVSTHPPSASQLSASSEDHPLASQPRSLSFPPAHNDHHGPNEFEDAYFEPAQQPHVISPDVKDISAVGYDVTYLPWDDHCPNGLDPFNPTLDSAYALALFDTQIRHGFLGPNEMNRFNQDITRILSFGSGATSESVISGTSFSGTGVHPSVEHLTDARFFEPSQPSASCTDPCDGVYSHQEAPITGFEGGIQSMNSIAHRNYPAEFLAPPAPLSQACFEPQDGPDFPLFEHGDTVEPSPQTPANNREIELVERHYEPNVNVVNNQNGESMLQRLTPPHAKRQSKKDSPPKKRTATARGKGAVICAKQSMRSAMKKAVIHTANKETKVRASPSPEKAFCSTILPPTYLLLPEIPARQRVIEQNRVLLTNARKEATSILRRRLGFTDDEVLEPEAFNQGKRRQMRYDTCVYIQIVLCCSDHNLLLREEICDAMKKIWCFRDRPCLADGDWMASAVFIPSSG</sequence>
<evidence type="ECO:0000313" key="2">
    <source>
        <dbReference type="EMBL" id="EIW83625.1"/>
    </source>
</evidence>
<evidence type="ECO:0008006" key="4">
    <source>
        <dbReference type="Google" id="ProtNLM"/>
    </source>
</evidence>
<feature type="compositionally biased region" description="Polar residues" evidence="1">
    <location>
        <begin position="216"/>
        <end position="230"/>
    </location>
</feature>
<dbReference type="AlphaFoldDB" id="A0A5M3MY22"/>
<dbReference type="EMBL" id="JH711575">
    <property type="protein sequence ID" value="EIW83625.1"/>
    <property type="molecule type" value="Genomic_DNA"/>
</dbReference>
<feature type="compositionally biased region" description="Basic and acidic residues" evidence="1">
    <location>
        <begin position="11"/>
        <end position="22"/>
    </location>
</feature>
<dbReference type="OrthoDB" id="2130169at2759"/>
<accession>A0A5M3MY22</accession>
<dbReference type="KEGG" id="cput:CONPUDRAFT_150700"/>
<proteinExistence type="predicted"/>
<dbReference type="Gene3D" id="3.40.50.720">
    <property type="entry name" value="NAD(P)-binding Rossmann-like Domain"/>
    <property type="match status" value="1"/>
</dbReference>
<evidence type="ECO:0000256" key="1">
    <source>
        <dbReference type="SAM" id="MobiDB-lite"/>
    </source>
</evidence>
<feature type="region of interest" description="Disordered" evidence="1">
    <location>
        <begin position="1"/>
        <end position="22"/>
    </location>
</feature>
<name>A0A5M3MY22_CONPW</name>
<protein>
    <recommendedName>
        <fullName evidence="4">NAD-dependent epimerase/dehydratase domain-containing protein</fullName>
    </recommendedName>
</protein>
<feature type="region of interest" description="Disordered" evidence="1">
    <location>
        <begin position="216"/>
        <end position="259"/>
    </location>
</feature>
<gene>
    <name evidence="2" type="ORF">CONPUDRAFT_150700</name>
</gene>
<comment type="caution">
    <text evidence="2">The sequence shown here is derived from an EMBL/GenBank/DDBJ whole genome shotgun (WGS) entry which is preliminary data.</text>
</comment>
<keyword evidence="3" id="KW-1185">Reference proteome</keyword>
<dbReference type="Proteomes" id="UP000053558">
    <property type="component" value="Unassembled WGS sequence"/>
</dbReference>
<dbReference type="GeneID" id="19202736"/>
<evidence type="ECO:0000313" key="3">
    <source>
        <dbReference type="Proteomes" id="UP000053558"/>
    </source>
</evidence>
<organism evidence="2 3">
    <name type="scientific">Coniophora puteana (strain RWD-64-598)</name>
    <name type="common">Brown rot fungus</name>
    <dbReference type="NCBI Taxonomy" id="741705"/>
    <lineage>
        <taxon>Eukaryota</taxon>
        <taxon>Fungi</taxon>
        <taxon>Dikarya</taxon>
        <taxon>Basidiomycota</taxon>
        <taxon>Agaricomycotina</taxon>
        <taxon>Agaricomycetes</taxon>
        <taxon>Agaricomycetidae</taxon>
        <taxon>Boletales</taxon>
        <taxon>Coniophorineae</taxon>
        <taxon>Coniophoraceae</taxon>
        <taxon>Coniophora</taxon>
    </lineage>
</organism>
<dbReference type="RefSeq" id="XP_007765579.1">
    <property type="nucleotide sequence ID" value="XM_007767389.1"/>
</dbReference>